<dbReference type="InParanoid" id="A0A165Z1J8"/>
<dbReference type="OrthoDB" id="3183782at2759"/>
<dbReference type="SUPFAM" id="SSF54909">
    <property type="entry name" value="Dimeric alpha+beta barrel"/>
    <property type="match status" value="1"/>
</dbReference>
<protein>
    <recommendedName>
        <fullName evidence="3">EthD domain-containing protein</fullName>
    </recommendedName>
</protein>
<dbReference type="Proteomes" id="UP000077266">
    <property type="component" value="Unassembled WGS sequence"/>
</dbReference>
<name>A0A165Z1J8_EXIGL</name>
<evidence type="ECO:0000313" key="1">
    <source>
        <dbReference type="EMBL" id="KZV78569.1"/>
    </source>
</evidence>
<dbReference type="InterPro" id="IPR011008">
    <property type="entry name" value="Dimeric_a/b-barrel"/>
</dbReference>
<dbReference type="EMBL" id="KV426839">
    <property type="protein sequence ID" value="KZV78569.1"/>
    <property type="molecule type" value="Genomic_DNA"/>
</dbReference>
<dbReference type="AlphaFoldDB" id="A0A165Z1J8"/>
<keyword evidence="2" id="KW-1185">Reference proteome</keyword>
<accession>A0A165Z1J8</accession>
<sequence length="101" mass="11874">MAIPTGSVRMIGLIAAKDGMTHEEFTKRWLKHGELIRSMEYVQKNILKYEQSTRPYPPSIVLRSWDAAAWPSWRPTHWTRFSESSLPKSFLPKGYRTRRHS</sequence>
<evidence type="ECO:0008006" key="3">
    <source>
        <dbReference type="Google" id="ProtNLM"/>
    </source>
</evidence>
<reference evidence="1 2" key="1">
    <citation type="journal article" date="2016" name="Mol. Biol. Evol.">
        <title>Comparative Genomics of Early-Diverging Mushroom-Forming Fungi Provides Insights into the Origins of Lignocellulose Decay Capabilities.</title>
        <authorList>
            <person name="Nagy L.G."/>
            <person name="Riley R."/>
            <person name="Tritt A."/>
            <person name="Adam C."/>
            <person name="Daum C."/>
            <person name="Floudas D."/>
            <person name="Sun H."/>
            <person name="Yadav J.S."/>
            <person name="Pangilinan J."/>
            <person name="Larsson K.H."/>
            <person name="Matsuura K."/>
            <person name="Barry K."/>
            <person name="Labutti K."/>
            <person name="Kuo R."/>
            <person name="Ohm R.A."/>
            <person name="Bhattacharya S.S."/>
            <person name="Shirouzu T."/>
            <person name="Yoshinaga Y."/>
            <person name="Martin F.M."/>
            <person name="Grigoriev I.V."/>
            <person name="Hibbett D.S."/>
        </authorList>
    </citation>
    <scope>NUCLEOTIDE SEQUENCE [LARGE SCALE GENOMIC DNA]</scope>
    <source>
        <strain evidence="1 2">HHB12029</strain>
    </source>
</reference>
<gene>
    <name evidence="1" type="ORF">EXIGLDRAFT_783616</name>
</gene>
<evidence type="ECO:0000313" key="2">
    <source>
        <dbReference type="Proteomes" id="UP000077266"/>
    </source>
</evidence>
<proteinExistence type="predicted"/>
<organism evidence="1 2">
    <name type="scientific">Exidia glandulosa HHB12029</name>
    <dbReference type="NCBI Taxonomy" id="1314781"/>
    <lineage>
        <taxon>Eukaryota</taxon>
        <taxon>Fungi</taxon>
        <taxon>Dikarya</taxon>
        <taxon>Basidiomycota</taxon>
        <taxon>Agaricomycotina</taxon>
        <taxon>Agaricomycetes</taxon>
        <taxon>Auriculariales</taxon>
        <taxon>Exidiaceae</taxon>
        <taxon>Exidia</taxon>
    </lineage>
</organism>
<dbReference type="Gene3D" id="3.30.70.100">
    <property type="match status" value="1"/>
</dbReference>